<dbReference type="Proteomes" id="UP000325755">
    <property type="component" value="Chromosome"/>
</dbReference>
<organism evidence="1 2">
    <name type="scientific">Candidatus Methylospira mobilis</name>
    <dbReference type="NCBI Taxonomy" id="1808979"/>
    <lineage>
        <taxon>Bacteria</taxon>
        <taxon>Pseudomonadati</taxon>
        <taxon>Pseudomonadota</taxon>
        <taxon>Gammaproteobacteria</taxon>
        <taxon>Methylococcales</taxon>
        <taxon>Methylococcaceae</taxon>
        <taxon>Candidatus Methylospira</taxon>
    </lineage>
</organism>
<evidence type="ECO:0000313" key="1">
    <source>
        <dbReference type="EMBL" id="QFY43833.1"/>
    </source>
</evidence>
<name>A0A5Q0BJ46_9GAMM</name>
<keyword evidence="2" id="KW-1185">Reference proteome</keyword>
<reference evidence="1 2" key="1">
    <citation type="submission" date="2019-09" db="EMBL/GenBank/DDBJ databases">
        <title>Ecophysiology of the spiral-shaped methanotroph Methylospira mobilis as revealed by the complete genome sequence.</title>
        <authorList>
            <person name="Oshkin I.Y."/>
            <person name="Dedysh S.N."/>
            <person name="Miroshnikov K."/>
            <person name="Danilova O.V."/>
            <person name="Hakobyan A."/>
            <person name="Liesack W."/>
        </authorList>
    </citation>
    <scope>NUCLEOTIDE SEQUENCE [LARGE SCALE GENOMIC DNA]</scope>
    <source>
        <strain evidence="1 2">Shm1</strain>
    </source>
</reference>
<dbReference type="RefSeq" id="WP_153249809.1">
    <property type="nucleotide sequence ID" value="NZ_CP044205.1"/>
</dbReference>
<protein>
    <recommendedName>
        <fullName evidence="3">Porin</fullName>
    </recommendedName>
</protein>
<proteinExistence type="predicted"/>
<evidence type="ECO:0008006" key="3">
    <source>
        <dbReference type="Google" id="ProtNLM"/>
    </source>
</evidence>
<sequence length="362" mass="40881">MILLACGSVARAGDQPSFFDQWQAQWLDEHKELSAADAEPSFFDRWRFSGYVNLEGAGPKNAQASITLDDLALFVSARINRWINPFMEAEIYAAPLWVEGKGAQFNSAQLTIERLYNDFEVTESDTLRAGKFLAPINHWNLIHASPLVWTVNRPITSASSVANYITGLQARHEFDLMSGHAVEVYVQPYTEFLPVSIGPNQPGYQTTFGGRWTLHEDLEFYAGIELQYARLQNSNSVDSSHAGVSFDANWKHRYFELETELLYTHVYYPTPLAHSADWGGYLQMAIPLFYGFHAIGRFEHFQFAYKSDPVDIGLIGLVWRPESHYSIKLEWQQTSSGANQVPGTVYDQQIQTGVFGAVAVLF</sequence>
<evidence type="ECO:0000313" key="2">
    <source>
        <dbReference type="Proteomes" id="UP000325755"/>
    </source>
</evidence>
<dbReference type="KEGG" id="mmob:F6R98_15330"/>
<dbReference type="EMBL" id="CP044205">
    <property type="protein sequence ID" value="QFY43833.1"/>
    <property type="molecule type" value="Genomic_DNA"/>
</dbReference>
<dbReference type="InParanoid" id="A0A5Q0BJ46"/>
<dbReference type="Gene3D" id="2.40.160.10">
    <property type="entry name" value="Porin"/>
    <property type="match status" value="1"/>
</dbReference>
<accession>A0A5Q0BJ46</accession>
<dbReference type="OrthoDB" id="5571598at2"/>
<dbReference type="InterPro" id="IPR023614">
    <property type="entry name" value="Porin_dom_sf"/>
</dbReference>
<gene>
    <name evidence="1" type="ORF">F6R98_15330</name>
</gene>
<dbReference type="AlphaFoldDB" id="A0A5Q0BJ46"/>